<dbReference type="Proteomes" id="UP000319836">
    <property type="component" value="Unassembled WGS sequence"/>
</dbReference>
<sequence length="282" mass="30640">MCCASTASRPSAFAIRARRPPTTRTRERRKRRLDLVAEARLASKEVNSASRSVSVFAGLACCLALLGAPSRPAFGQASPPSGSLTVVSRPSGASCRVSGDRVVLGRTPITLGQVSPGRYDVRCTDPAFESWSRNVLVNGARDDTVWMSLRAKTRIRAVLSSVIVPGWGQFYTHRPTAGWLYLAASLGFLGGGLVAEREYENRLDRVAEARSLDQYQARVAHADEAWDVRTLMTGGAVTIWALRAIDAAEHFPHGERERWSAGIEARPVPRGPGARIAARIDF</sequence>
<dbReference type="Pfam" id="PF08308">
    <property type="entry name" value="PEGA"/>
    <property type="match status" value="1"/>
</dbReference>
<evidence type="ECO:0000259" key="1">
    <source>
        <dbReference type="Pfam" id="PF08308"/>
    </source>
</evidence>
<evidence type="ECO:0000313" key="3">
    <source>
        <dbReference type="Proteomes" id="UP000319836"/>
    </source>
</evidence>
<reference evidence="2 3" key="1">
    <citation type="journal article" date="2019" name="Nat. Microbiol.">
        <title>Mediterranean grassland soil C-N compound turnover is dependent on rainfall and depth, and is mediated by genomically divergent microorganisms.</title>
        <authorList>
            <person name="Diamond S."/>
            <person name="Andeer P.F."/>
            <person name="Li Z."/>
            <person name="Crits-Christoph A."/>
            <person name="Burstein D."/>
            <person name="Anantharaman K."/>
            <person name="Lane K.R."/>
            <person name="Thomas B.C."/>
            <person name="Pan C."/>
            <person name="Northen T.R."/>
            <person name="Banfield J.F."/>
        </authorList>
    </citation>
    <scope>NUCLEOTIDE SEQUENCE [LARGE SCALE GENOMIC DNA]</scope>
    <source>
        <strain evidence="2">WS_10</strain>
    </source>
</reference>
<evidence type="ECO:0000313" key="2">
    <source>
        <dbReference type="EMBL" id="TMQ70448.1"/>
    </source>
</evidence>
<dbReference type="InterPro" id="IPR013229">
    <property type="entry name" value="PEGA"/>
</dbReference>
<dbReference type="AlphaFoldDB" id="A0A538U3I0"/>
<gene>
    <name evidence="2" type="ORF">E6K80_08470</name>
</gene>
<protein>
    <submittedName>
        <fullName evidence="2">PEGA domain-containing protein</fullName>
    </submittedName>
</protein>
<organism evidence="2 3">
    <name type="scientific">Eiseniibacteriota bacterium</name>
    <dbReference type="NCBI Taxonomy" id="2212470"/>
    <lineage>
        <taxon>Bacteria</taxon>
        <taxon>Candidatus Eiseniibacteriota</taxon>
    </lineage>
</organism>
<accession>A0A538U3I0</accession>
<name>A0A538U3I0_UNCEI</name>
<comment type="caution">
    <text evidence="2">The sequence shown here is derived from an EMBL/GenBank/DDBJ whole genome shotgun (WGS) entry which is preliminary data.</text>
</comment>
<proteinExistence type="predicted"/>
<feature type="domain" description="PEGA" evidence="1">
    <location>
        <begin position="82"/>
        <end position="150"/>
    </location>
</feature>
<dbReference type="EMBL" id="VBPA01000203">
    <property type="protein sequence ID" value="TMQ70448.1"/>
    <property type="molecule type" value="Genomic_DNA"/>
</dbReference>